<feature type="region of interest" description="Disordered" evidence="1">
    <location>
        <begin position="52"/>
        <end position="124"/>
    </location>
</feature>
<evidence type="ECO:0000313" key="3">
    <source>
        <dbReference type="Proteomes" id="UP000002668"/>
    </source>
</evidence>
<keyword evidence="3" id="KW-1185">Reference proteome</keyword>
<evidence type="ECO:0000256" key="1">
    <source>
        <dbReference type="SAM" id="MobiDB-lite"/>
    </source>
</evidence>
<dbReference type="InParanoid" id="E5A2J6"/>
<gene>
    <name evidence="2" type="ORF">LEMA_P092010.1</name>
</gene>
<dbReference type="Proteomes" id="UP000002668">
    <property type="component" value="Genome"/>
</dbReference>
<dbReference type="AlphaFoldDB" id="E5A2J6"/>
<dbReference type="EMBL" id="FP929132">
    <property type="protein sequence ID" value="CBX97792.1"/>
    <property type="molecule type" value="Genomic_DNA"/>
</dbReference>
<proteinExistence type="predicted"/>
<name>E5A2J6_LEPMJ</name>
<reference evidence="3" key="1">
    <citation type="journal article" date="2011" name="Nat. Commun.">
        <title>Effector diversification within compartments of the Leptosphaeria maculans genome affected by Repeat-Induced Point mutations.</title>
        <authorList>
            <person name="Rouxel T."/>
            <person name="Grandaubert J."/>
            <person name="Hane J.K."/>
            <person name="Hoede C."/>
            <person name="van de Wouw A.P."/>
            <person name="Couloux A."/>
            <person name="Dominguez V."/>
            <person name="Anthouard V."/>
            <person name="Bally P."/>
            <person name="Bourras S."/>
            <person name="Cozijnsen A.J."/>
            <person name="Ciuffetti L.M."/>
            <person name="Degrave A."/>
            <person name="Dilmaghani A."/>
            <person name="Duret L."/>
            <person name="Fudal I."/>
            <person name="Goodwin S.B."/>
            <person name="Gout L."/>
            <person name="Glaser N."/>
            <person name="Linglin J."/>
            <person name="Kema G.H.J."/>
            <person name="Lapalu N."/>
            <person name="Lawrence C.B."/>
            <person name="May K."/>
            <person name="Meyer M."/>
            <person name="Ollivier B."/>
            <person name="Poulain J."/>
            <person name="Schoch C.L."/>
            <person name="Simon A."/>
            <person name="Spatafora J.W."/>
            <person name="Stachowiak A."/>
            <person name="Turgeon B.G."/>
            <person name="Tyler B.M."/>
            <person name="Vincent D."/>
            <person name="Weissenbach J."/>
            <person name="Amselem J."/>
            <person name="Quesneville H."/>
            <person name="Oliver R.P."/>
            <person name="Wincker P."/>
            <person name="Balesdent M.-H."/>
            <person name="Howlett B.J."/>
        </authorList>
    </citation>
    <scope>NUCLEOTIDE SEQUENCE [LARGE SCALE GENOMIC DNA]</scope>
    <source>
        <strain evidence="3">JN3 / isolate v23.1.3 / race Av1-4-5-6-7-8</strain>
    </source>
</reference>
<dbReference type="GeneID" id="13281823"/>
<sequence length="317" mass="34411">MRLCTGTAPPREPIHPSTPLWTIKRRQSTVMIHLAYTPNPICHVVGRHALSEKSLSPPSVEPVDGGKTHKWQKTSRSGGKAMAFQPATPGLTPQPTCTTNPPYPNQQLNSIPHSPTNPSSMRATTVVTATRTPTPSRVHASHAPPLRATIAWTGRVAGWLDKSTHGTRSPCNEVQGLVHNASTLPTRLVAVAVASAVAVAGELRGEEVNRSLDRSAGVESSEWESGGGTWRWSCPGRRGNQDEHFKCDCKPRNHVSRSFRLSLPLRFPSMSTSSPSSSGYRVVEWLSDKHQRISKQLGPGNWGLGTTGSAQRPEEKE</sequence>
<feature type="compositionally biased region" description="Polar residues" evidence="1">
    <location>
        <begin position="91"/>
        <end position="121"/>
    </location>
</feature>
<organism evidence="3">
    <name type="scientific">Leptosphaeria maculans (strain JN3 / isolate v23.1.3 / race Av1-4-5-6-7-8)</name>
    <name type="common">Blackleg fungus</name>
    <name type="synonym">Phoma lingam</name>
    <dbReference type="NCBI Taxonomy" id="985895"/>
    <lineage>
        <taxon>Eukaryota</taxon>
        <taxon>Fungi</taxon>
        <taxon>Dikarya</taxon>
        <taxon>Ascomycota</taxon>
        <taxon>Pezizomycotina</taxon>
        <taxon>Dothideomycetes</taxon>
        <taxon>Pleosporomycetidae</taxon>
        <taxon>Pleosporales</taxon>
        <taxon>Pleosporineae</taxon>
        <taxon>Leptosphaeriaceae</taxon>
        <taxon>Plenodomus</taxon>
        <taxon>Plenodomus lingam/Leptosphaeria maculans species complex</taxon>
    </lineage>
</organism>
<dbReference type="RefSeq" id="XP_003841271.1">
    <property type="nucleotide sequence ID" value="XM_003841223.1"/>
</dbReference>
<feature type="region of interest" description="Disordered" evidence="1">
    <location>
        <begin position="294"/>
        <end position="317"/>
    </location>
</feature>
<dbReference type="HOGENOM" id="CLU_877362_0_0_1"/>
<dbReference type="VEuPathDB" id="FungiDB:LEMA_P092010.1"/>
<accession>E5A2J6</accession>
<protein>
    <submittedName>
        <fullName evidence="2">Predicted protein</fullName>
    </submittedName>
</protein>
<evidence type="ECO:0000313" key="2">
    <source>
        <dbReference type="EMBL" id="CBX97792.1"/>
    </source>
</evidence>